<keyword evidence="1" id="KW-1133">Transmembrane helix</keyword>
<dbReference type="AlphaFoldDB" id="A0A6C0GFB9"/>
<keyword evidence="1" id="KW-0472">Membrane</keyword>
<sequence length="85" mass="10241">MKFFLLVSLLLIYFPVLVYYKSRIVRVIADVSKPEHLRWYEGAEYVMKHTTDVNLRETLTDLRKQIRNISITGIVLFWLIVFFYP</sequence>
<name>A0A6C0GFB9_9BACT</name>
<evidence type="ECO:0000313" key="2">
    <source>
        <dbReference type="EMBL" id="QHT66617.1"/>
    </source>
</evidence>
<feature type="transmembrane region" description="Helical" evidence="1">
    <location>
        <begin position="66"/>
        <end position="84"/>
    </location>
</feature>
<evidence type="ECO:0000313" key="3">
    <source>
        <dbReference type="Proteomes" id="UP000480178"/>
    </source>
</evidence>
<keyword evidence="3" id="KW-1185">Reference proteome</keyword>
<organism evidence="2 3">
    <name type="scientific">Rhodocytophaga rosea</name>
    <dbReference type="NCBI Taxonomy" id="2704465"/>
    <lineage>
        <taxon>Bacteria</taxon>
        <taxon>Pseudomonadati</taxon>
        <taxon>Bacteroidota</taxon>
        <taxon>Cytophagia</taxon>
        <taxon>Cytophagales</taxon>
        <taxon>Rhodocytophagaceae</taxon>
        <taxon>Rhodocytophaga</taxon>
    </lineage>
</organism>
<dbReference type="EMBL" id="CP048222">
    <property type="protein sequence ID" value="QHT66617.1"/>
    <property type="molecule type" value="Genomic_DNA"/>
</dbReference>
<dbReference type="RefSeq" id="WP_162442671.1">
    <property type="nucleotide sequence ID" value="NZ_CP048222.1"/>
</dbReference>
<accession>A0A6C0GFB9</accession>
<protein>
    <submittedName>
        <fullName evidence="2">Uncharacterized protein</fullName>
    </submittedName>
</protein>
<proteinExistence type="predicted"/>
<dbReference type="Proteomes" id="UP000480178">
    <property type="component" value="Chromosome"/>
</dbReference>
<evidence type="ECO:0000256" key="1">
    <source>
        <dbReference type="SAM" id="Phobius"/>
    </source>
</evidence>
<dbReference type="KEGG" id="rhoz:GXP67_08085"/>
<keyword evidence="1" id="KW-0812">Transmembrane</keyword>
<reference evidence="2 3" key="1">
    <citation type="submission" date="2020-01" db="EMBL/GenBank/DDBJ databases">
        <authorList>
            <person name="Kim M.K."/>
        </authorList>
    </citation>
    <scope>NUCLEOTIDE SEQUENCE [LARGE SCALE GENOMIC DNA]</scope>
    <source>
        <strain evidence="2 3">172606-1</strain>
    </source>
</reference>
<gene>
    <name evidence="2" type="ORF">GXP67_08085</name>
</gene>